<sequence length="590" mass="69409">MVKQGNEAIRNYYSQLEIQGKDYLYEAKMLIVGEGGAGKTTLAHKIEDINCYLPDEDDRTRGISINPHTFSVRARNEGEYRQFDLNVWDFGGQEIYHATHRFFLSKRSLYVLVADNRKDDTDFNYWLNIIELFAKDSPIIIVLNEKDDLKRIINTSELRIRYPDSLKEILSVNLKTQEETDSNKRQQRLKDLETLIRHIEHNANCLPHIGEPVPARWVDVRQAIETDTRDYISRQEFDTICHAHGITNFQDINTLLGYFHDLGIVLHFADHPLLCERVILKPTWATDAIYRLFDDDGIKAKQGRFTREDCTSLWSDQQYQYMQNTLTELMKKFRLVYEIEQTGQLVAPQMLPPNTPDYPWENSNNSLMQFRYDFFMPKGIFWQFVVTMYRYIEDHRWVWKNGVILHYKGTRAEIIENLFDRRIYIRFSGRNIEQLRSIVSFQLDEISESYHKLKYDKMIPCNCRKCVIEKEPHFYEFTDLETRLQREKQTVECKKSYDDVPVANLLKGFDFSSQPIDRLELLKLLTNLVKEQFNDILFVIDPPAGIVPPPIASQSDRVHALLTWAESPTGCKLAKIQASLKRILPESFNE</sequence>
<dbReference type="SUPFAM" id="SSF52540">
    <property type="entry name" value="P-loop containing nucleoside triphosphate hydrolases"/>
    <property type="match status" value="1"/>
</dbReference>
<evidence type="ECO:0000256" key="6">
    <source>
        <dbReference type="ARBA" id="ARBA00022840"/>
    </source>
</evidence>
<dbReference type="Gene3D" id="1.10.10.10">
    <property type="entry name" value="Winged helix-like DNA-binding domain superfamily/Winged helix DNA-binding domain"/>
    <property type="match status" value="1"/>
</dbReference>
<dbReference type="Gene3D" id="3.30.70.1390">
    <property type="entry name" value="ROC domain from the Parkinson's disease-associated leucine-rich repeat kinase 2"/>
    <property type="match status" value="1"/>
</dbReference>
<dbReference type="Pfam" id="PF08477">
    <property type="entry name" value="Roc"/>
    <property type="match status" value="1"/>
</dbReference>
<dbReference type="InterPro" id="IPR057263">
    <property type="entry name" value="COR-B"/>
</dbReference>
<name>A0AAW9QT36_9CHRO</name>
<comment type="catalytic activity">
    <reaction evidence="8">
        <text>L-threonyl-[protein] + ATP = O-phospho-L-threonyl-[protein] + ADP + H(+)</text>
        <dbReference type="Rhea" id="RHEA:46608"/>
        <dbReference type="Rhea" id="RHEA-COMP:11060"/>
        <dbReference type="Rhea" id="RHEA-COMP:11605"/>
        <dbReference type="ChEBI" id="CHEBI:15378"/>
        <dbReference type="ChEBI" id="CHEBI:30013"/>
        <dbReference type="ChEBI" id="CHEBI:30616"/>
        <dbReference type="ChEBI" id="CHEBI:61977"/>
        <dbReference type="ChEBI" id="CHEBI:456216"/>
        <dbReference type="EC" id="2.7.11.1"/>
    </reaction>
</comment>
<evidence type="ECO:0000256" key="4">
    <source>
        <dbReference type="ARBA" id="ARBA00022741"/>
    </source>
</evidence>
<dbReference type="AlphaFoldDB" id="A0AAW9QT36"/>
<keyword evidence="6" id="KW-0067">ATP-binding</keyword>
<dbReference type="GO" id="GO:0016301">
    <property type="term" value="F:kinase activity"/>
    <property type="evidence" value="ECO:0007669"/>
    <property type="project" value="UniProtKB-KW"/>
</dbReference>
<evidence type="ECO:0000313" key="11">
    <source>
        <dbReference type="EMBL" id="MEG3436506.1"/>
    </source>
</evidence>
<keyword evidence="7" id="KW-0342">GTP-binding</keyword>
<gene>
    <name evidence="11" type="ORF">V0288_05190</name>
</gene>
<evidence type="ECO:0000259" key="10">
    <source>
        <dbReference type="PROSITE" id="PS51424"/>
    </source>
</evidence>
<dbReference type="PRINTS" id="PR00449">
    <property type="entry name" value="RASTRNSFRMNG"/>
</dbReference>
<feature type="domain" description="Roc" evidence="10">
    <location>
        <begin position="20"/>
        <end position="203"/>
    </location>
</feature>
<evidence type="ECO:0000256" key="1">
    <source>
        <dbReference type="ARBA" id="ARBA00012513"/>
    </source>
</evidence>
<keyword evidence="12" id="KW-1185">Reference proteome</keyword>
<dbReference type="Gene3D" id="3.30.310.200">
    <property type="match status" value="1"/>
</dbReference>
<keyword evidence="2" id="KW-0808">Transferase</keyword>
<organism evidence="11 12">
    <name type="scientific">Pannus brasiliensis CCIBt3594</name>
    <dbReference type="NCBI Taxonomy" id="1427578"/>
    <lineage>
        <taxon>Bacteria</taxon>
        <taxon>Bacillati</taxon>
        <taxon>Cyanobacteriota</taxon>
        <taxon>Cyanophyceae</taxon>
        <taxon>Oscillatoriophycideae</taxon>
        <taxon>Chroococcales</taxon>
        <taxon>Microcystaceae</taxon>
        <taxon>Pannus</taxon>
    </lineage>
</organism>
<reference evidence="11 12" key="1">
    <citation type="submission" date="2024-01" db="EMBL/GenBank/DDBJ databases">
        <title>Genomic insights into the taxonomy and metabolism of the cyanobacterium Pannus brasiliensis CCIBt3594.</title>
        <authorList>
            <person name="Machado M."/>
            <person name="Botero N.B."/>
            <person name="Andreote A.P.D."/>
            <person name="Feitosa A.M.T."/>
            <person name="Popin R."/>
            <person name="Sivonen K."/>
            <person name="Fiore M.F."/>
        </authorList>
    </citation>
    <scope>NUCLEOTIDE SEQUENCE [LARGE SCALE GENOMIC DNA]</scope>
    <source>
        <strain evidence="11 12">CCIBt3594</strain>
    </source>
</reference>
<dbReference type="RefSeq" id="WP_332863962.1">
    <property type="nucleotide sequence ID" value="NZ_JBAFSM010000006.1"/>
</dbReference>
<dbReference type="EMBL" id="JBAFSM010000006">
    <property type="protein sequence ID" value="MEG3436506.1"/>
    <property type="molecule type" value="Genomic_DNA"/>
</dbReference>
<evidence type="ECO:0000256" key="3">
    <source>
        <dbReference type="ARBA" id="ARBA00022737"/>
    </source>
</evidence>
<dbReference type="PROSITE" id="PS51424">
    <property type="entry name" value="ROC"/>
    <property type="match status" value="1"/>
</dbReference>
<evidence type="ECO:0000256" key="9">
    <source>
        <dbReference type="ARBA" id="ARBA00048679"/>
    </source>
</evidence>
<dbReference type="PANTHER" id="PTHR47679:SF2">
    <property type="entry name" value="C-TERMINAL OF ROC (COR) DOMAIN-CONTAINING PROTEIN"/>
    <property type="match status" value="1"/>
</dbReference>
<evidence type="ECO:0000256" key="2">
    <source>
        <dbReference type="ARBA" id="ARBA00022679"/>
    </source>
</evidence>
<keyword evidence="4" id="KW-0547">Nucleotide-binding</keyword>
<comment type="catalytic activity">
    <reaction evidence="9">
        <text>L-seryl-[protein] + ATP = O-phospho-L-seryl-[protein] + ADP + H(+)</text>
        <dbReference type="Rhea" id="RHEA:17989"/>
        <dbReference type="Rhea" id="RHEA-COMP:9863"/>
        <dbReference type="Rhea" id="RHEA-COMP:11604"/>
        <dbReference type="ChEBI" id="CHEBI:15378"/>
        <dbReference type="ChEBI" id="CHEBI:29999"/>
        <dbReference type="ChEBI" id="CHEBI:30616"/>
        <dbReference type="ChEBI" id="CHEBI:83421"/>
        <dbReference type="ChEBI" id="CHEBI:456216"/>
        <dbReference type="EC" id="2.7.11.1"/>
    </reaction>
</comment>
<dbReference type="InterPro" id="IPR032171">
    <property type="entry name" value="COR-A"/>
</dbReference>
<dbReference type="EC" id="2.7.11.1" evidence="1"/>
<protein>
    <recommendedName>
        <fullName evidence="1">non-specific serine/threonine protein kinase</fullName>
        <ecNumber evidence="1">2.7.11.1</ecNumber>
    </recommendedName>
</protein>
<dbReference type="InterPro" id="IPR036388">
    <property type="entry name" value="WH-like_DNA-bd_sf"/>
</dbReference>
<keyword evidence="3" id="KW-0677">Repeat</keyword>
<keyword evidence="5" id="KW-0418">Kinase</keyword>
<dbReference type="Gene3D" id="3.40.50.300">
    <property type="entry name" value="P-loop containing nucleotide triphosphate hydrolases"/>
    <property type="match status" value="1"/>
</dbReference>
<dbReference type="InterPro" id="IPR020859">
    <property type="entry name" value="ROC"/>
</dbReference>
<dbReference type="Gene3D" id="1.10.10.2200">
    <property type="match status" value="1"/>
</dbReference>
<evidence type="ECO:0000256" key="7">
    <source>
        <dbReference type="ARBA" id="ARBA00023134"/>
    </source>
</evidence>
<dbReference type="Pfam" id="PF16095">
    <property type="entry name" value="COR-A"/>
    <property type="match status" value="1"/>
</dbReference>
<evidence type="ECO:0000313" key="12">
    <source>
        <dbReference type="Proteomes" id="UP001328733"/>
    </source>
</evidence>
<evidence type="ECO:0000256" key="8">
    <source>
        <dbReference type="ARBA" id="ARBA00047899"/>
    </source>
</evidence>
<dbReference type="InterPro" id="IPR027417">
    <property type="entry name" value="P-loop_NTPase"/>
</dbReference>
<evidence type="ECO:0000256" key="5">
    <source>
        <dbReference type="ARBA" id="ARBA00022777"/>
    </source>
</evidence>
<proteinExistence type="predicted"/>
<comment type="caution">
    <text evidence="11">The sequence shown here is derived from an EMBL/GenBank/DDBJ whole genome shotgun (WGS) entry which is preliminary data.</text>
</comment>
<dbReference type="GO" id="GO:0005524">
    <property type="term" value="F:ATP binding"/>
    <property type="evidence" value="ECO:0007669"/>
    <property type="project" value="UniProtKB-KW"/>
</dbReference>
<dbReference type="Proteomes" id="UP001328733">
    <property type="component" value="Unassembled WGS sequence"/>
</dbReference>
<dbReference type="Pfam" id="PF25497">
    <property type="entry name" value="COR-B"/>
    <property type="match status" value="1"/>
</dbReference>
<accession>A0AAW9QT36</accession>
<dbReference type="PANTHER" id="PTHR47679">
    <property type="entry name" value="PROTEIN TORNADO 1"/>
    <property type="match status" value="1"/>
</dbReference>